<dbReference type="InterPro" id="IPR036961">
    <property type="entry name" value="Kinesin_motor_dom_sf"/>
</dbReference>
<dbReference type="RefSeq" id="XP_009542699.1">
    <property type="nucleotide sequence ID" value="XM_009544404.1"/>
</dbReference>
<dbReference type="InParanoid" id="W4KLH3"/>
<dbReference type="GO" id="GO:0072686">
    <property type="term" value="C:mitotic spindle"/>
    <property type="evidence" value="ECO:0007669"/>
    <property type="project" value="TreeGrafter"/>
</dbReference>
<dbReference type="Gene3D" id="3.40.850.10">
    <property type="entry name" value="Kinesin motor domain"/>
    <property type="match status" value="1"/>
</dbReference>
<organism evidence="17 18">
    <name type="scientific">Heterobasidion irregulare (strain TC 32-1)</name>
    <dbReference type="NCBI Taxonomy" id="747525"/>
    <lineage>
        <taxon>Eukaryota</taxon>
        <taxon>Fungi</taxon>
        <taxon>Dikarya</taxon>
        <taxon>Basidiomycota</taxon>
        <taxon>Agaricomycotina</taxon>
        <taxon>Agaricomycetes</taxon>
        <taxon>Russulales</taxon>
        <taxon>Bondarzewiaceae</taxon>
        <taxon>Heterobasidion</taxon>
        <taxon>Heterobasidion annosum species complex</taxon>
    </lineage>
</organism>
<dbReference type="Proteomes" id="UP000030671">
    <property type="component" value="Unassembled WGS sequence"/>
</dbReference>
<dbReference type="GO" id="GO:0008017">
    <property type="term" value="F:microtubule binding"/>
    <property type="evidence" value="ECO:0007669"/>
    <property type="project" value="InterPro"/>
</dbReference>
<evidence type="ECO:0000256" key="2">
    <source>
        <dbReference type="ARBA" id="ARBA00022490"/>
    </source>
</evidence>
<dbReference type="EMBL" id="KI925455">
    <property type="protein sequence ID" value="ETW85891.1"/>
    <property type="molecule type" value="Genomic_DNA"/>
</dbReference>
<proteinExistence type="inferred from homology"/>
<keyword evidence="3" id="KW-0132">Cell division</keyword>
<evidence type="ECO:0000256" key="8">
    <source>
        <dbReference type="ARBA" id="ARBA00023054"/>
    </source>
</evidence>
<keyword evidence="5 13" id="KW-0547">Nucleotide-binding</keyword>
<dbReference type="InterPro" id="IPR047241">
    <property type="entry name" value="KIF11-like_kin_motor_dom"/>
</dbReference>
<feature type="compositionally biased region" description="Low complexity" evidence="15">
    <location>
        <begin position="1"/>
        <end position="13"/>
    </location>
</feature>
<dbReference type="PANTHER" id="PTHR47970">
    <property type="entry name" value="KINESIN-LIKE PROTEIN KIF11"/>
    <property type="match status" value="1"/>
</dbReference>
<dbReference type="PROSITE" id="PS50067">
    <property type="entry name" value="KINESIN_MOTOR_2"/>
    <property type="match status" value="1"/>
</dbReference>
<keyword evidence="7 13" id="KW-0067">ATP-binding</keyword>
<evidence type="ECO:0000256" key="15">
    <source>
        <dbReference type="SAM" id="MobiDB-lite"/>
    </source>
</evidence>
<feature type="coiled-coil region" evidence="14">
    <location>
        <begin position="490"/>
        <end position="545"/>
    </location>
</feature>
<evidence type="ECO:0000256" key="3">
    <source>
        <dbReference type="ARBA" id="ARBA00022618"/>
    </source>
</evidence>
<sequence>MATRRTAIPRTRTQSTNLPPSSRPRSALAKPHQRSGLSTPVEEHASQPSPLPTTLPHKSQEDVETNIQVVIRCRRRSDREIQENSPIIVSSKGARSEAITIETAIPISSLGIVTFPPTRTYPFDAVFGPEADQAMVYQEVVSPMLDEVLRGYNCTLFAYGQTGTGKTHTMQGDLTTTPMGNPSAQAGMIPRVLSKLFQQLDTISPDWSVKISYVELYNEELRDLLAPEMSAPAGTIQPMGMGSGSSRDNNQNGLKIFDDATKKGVFIQGLEEMVVKGASDALALLVKGSHRRQMAATKFNDHSSRSHSVFSITVHLKETSSLGEDLLRVGKMNLVDLAGSENIARSGAENKRAREAGMINQSLLTLGRVINALVERSSHIPYRESKLTRLLQDSLGGRTKTCIIATISPARSNMEETLSTLEYAIRAKSIRNRPEVNQRMTRNSLLKEYVAEIEQLKADVLAAREKNGIFFSEDTWNQMSIEHELTKTEMEEAKRQIEIVEGHLKGVREEYEESMKLLMAREGELKETRERLDETEGVLKVKKEELKMTRNALAEEVVVRKAYQENEVGLDEVAQGLKVVAEEGVNDINALLAKLSRKAAVFDSNTKAVFSHSKTLSAEMQNFSSVLEKFVHSASQSAATLRSDAEQHKTKELEALTNYSDRIGEQIRRVNETLQVIQAKDEASSEAVSVIESAINEVHQTIKTGFASWSETFRVSTFSMCTQIEKASLNGSQMVDKALKSMGSLIETIVREAQEHVEIERKSVLDTKVLADSAANDEIARLQEQNAHLADLLENERVKSERARDDLIQRISGLLGDFVVDRDRSLREAFTDITESNVKAEGAMANFIGEHVNRVEGVVVRGLEWSAGLEKKGGEGKRLRDGALKSLGGVNSTVKEGFAKVQDTCTTSLSSYSADIQQQTNALHATTTNALERHARAKRARIEATNTMSVDVQSGSRQSQRVLASTSRNIESHASRVIAESSKLSESVDLYSDATAERLSRTSQLAHTLVEQGARDDPPTGSTPRKRSRTYVEHWELTKSRELILKGWRHAPSSVLNGDTSVAEIVPLPPPEDEENLDPAQVELDSPIFEPDRDPDLAISQSSTLTAFTSSTSSGTSILPTFEKPPLKSKVTSTQSVLPVMRTLSERSTNLITNRTRRAR</sequence>
<feature type="region of interest" description="Disordered" evidence="15">
    <location>
        <begin position="1108"/>
        <end position="1135"/>
    </location>
</feature>
<dbReference type="KEGG" id="hir:HETIRDRAFT_471113"/>
<dbReference type="FunFam" id="3.40.850.10:FF:000051">
    <property type="entry name" value="Kinesin-like protein bimC"/>
    <property type="match status" value="1"/>
</dbReference>
<dbReference type="PROSITE" id="PS00411">
    <property type="entry name" value="KINESIN_MOTOR_1"/>
    <property type="match status" value="1"/>
</dbReference>
<dbReference type="PANTHER" id="PTHR47970:SF12">
    <property type="entry name" value="KINESIN FAMILY MEMBER 11"/>
    <property type="match status" value="1"/>
</dbReference>
<keyword evidence="11" id="KW-0131">Cell cycle</keyword>
<dbReference type="GO" id="GO:0008574">
    <property type="term" value="F:plus-end-directed microtubule motor activity"/>
    <property type="evidence" value="ECO:0007669"/>
    <property type="project" value="TreeGrafter"/>
</dbReference>
<evidence type="ECO:0000259" key="16">
    <source>
        <dbReference type="PROSITE" id="PS50067"/>
    </source>
</evidence>
<feature type="compositionally biased region" description="Low complexity" evidence="15">
    <location>
        <begin position="1108"/>
        <end position="1117"/>
    </location>
</feature>
<dbReference type="eggNOG" id="KOG0243">
    <property type="taxonomic scope" value="Eukaryota"/>
</dbReference>
<accession>W4KLH3</accession>
<evidence type="ECO:0000256" key="13">
    <source>
        <dbReference type="PROSITE-ProRule" id="PRU00283"/>
    </source>
</evidence>
<evidence type="ECO:0000256" key="4">
    <source>
        <dbReference type="ARBA" id="ARBA00022701"/>
    </source>
</evidence>
<evidence type="ECO:0000313" key="17">
    <source>
        <dbReference type="EMBL" id="ETW85891.1"/>
    </source>
</evidence>
<keyword evidence="9 13" id="KW-0505">Motor protein</keyword>
<dbReference type="STRING" id="747525.W4KLH3"/>
<dbReference type="SMART" id="SM00129">
    <property type="entry name" value="KISc"/>
    <property type="match status" value="1"/>
</dbReference>
<feature type="domain" description="Kinesin motor" evidence="16">
    <location>
        <begin position="66"/>
        <end position="430"/>
    </location>
</feature>
<dbReference type="GO" id="GO:0005876">
    <property type="term" value="C:spindle microtubule"/>
    <property type="evidence" value="ECO:0007669"/>
    <property type="project" value="TreeGrafter"/>
</dbReference>
<keyword evidence="8 14" id="KW-0175">Coiled coil</keyword>
<feature type="region of interest" description="Disordered" evidence="15">
    <location>
        <begin position="1"/>
        <end position="62"/>
    </location>
</feature>
<dbReference type="FunCoup" id="W4KLH3">
    <property type="interactions" value="582"/>
</dbReference>
<name>W4KLH3_HETIT</name>
<dbReference type="AlphaFoldDB" id="W4KLH3"/>
<dbReference type="Pfam" id="PF00225">
    <property type="entry name" value="Kinesin"/>
    <property type="match status" value="1"/>
</dbReference>
<evidence type="ECO:0000256" key="11">
    <source>
        <dbReference type="ARBA" id="ARBA00023306"/>
    </source>
</evidence>
<evidence type="ECO:0000256" key="14">
    <source>
        <dbReference type="SAM" id="Coils"/>
    </source>
</evidence>
<keyword evidence="6" id="KW-0498">Mitosis</keyword>
<evidence type="ECO:0000256" key="10">
    <source>
        <dbReference type="ARBA" id="ARBA00023212"/>
    </source>
</evidence>
<dbReference type="PRINTS" id="PR00380">
    <property type="entry name" value="KINESINHEAVY"/>
</dbReference>
<keyword evidence="2" id="KW-0963">Cytoplasm</keyword>
<reference evidence="17 18" key="1">
    <citation type="journal article" date="2012" name="New Phytol.">
        <title>Insight into trade-off between wood decay and parasitism from the genome of a fungal forest pathogen.</title>
        <authorList>
            <person name="Olson A."/>
            <person name="Aerts A."/>
            <person name="Asiegbu F."/>
            <person name="Belbahri L."/>
            <person name="Bouzid O."/>
            <person name="Broberg A."/>
            <person name="Canback B."/>
            <person name="Coutinho P.M."/>
            <person name="Cullen D."/>
            <person name="Dalman K."/>
            <person name="Deflorio G."/>
            <person name="van Diepen L.T."/>
            <person name="Dunand C."/>
            <person name="Duplessis S."/>
            <person name="Durling M."/>
            <person name="Gonthier P."/>
            <person name="Grimwood J."/>
            <person name="Fossdal C.G."/>
            <person name="Hansson D."/>
            <person name="Henrissat B."/>
            <person name="Hietala A."/>
            <person name="Himmelstrand K."/>
            <person name="Hoffmeister D."/>
            <person name="Hogberg N."/>
            <person name="James T.Y."/>
            <person name="Karlsson M."/>
            <person name="Kohler A."/>
            <person name="Kues U."/>
            <person name="Lee Y.H."/>
            <person name="Lin Y.C."/>
            <person name="Lind M."/>
            <person name="Lindquist E."/>
            <person name="Lombard V."/>
            <person name="Lucas S."/>
            <person name="Lunden K."/>
            <person name="Morin E."/>
            <person name="Murat C."/>
            <person name="Park J."/>
            <person name="Raffaello T."/>
            <person name="Rouze P."/>
            <person name="Salamov A."/>
            <person name="Schmutz J."/>
            <person name="Solheim H."/>
            <person name="Stahlberg J."/>
            <person name="Velez H."/>
            <person name="de Vries R.P."/>
            <person name="Wiebenga A."/>
            <person name="Woodward S."/>
            <person name="Yakovlev I."/>
            <person name="Garbelotto M."/>
            <person name="Martin F."/>
            <person name="Grigoriev I.V."/>
            <person name="Stenlid J."/>
        </authorList>
    </citation>
    <scope>NUCLEOTIDE SEQUENCE [LARGE SCALE GENOMIC DNA]</scope>
    <source>
        <strain evidence="17 18">TC 32-1</strain>
    </source>
</reference>
<feature type="coiled-coil region" evidence="14">
    <location>
        <begin position="779"/>
        <end position="810"/>
    </location>
</feature>
<dbReference type="GO" id="GO:0005524">
    <property type="term" value="F:ATP binding"/>
    <property type="evidence" value="ECO:0007669"/>
    <property type="project" value="UniProtKB-UniRule"/>
</dbReference>
<dbReference type="OrthoDB" id="3176171at2759"/>
<dbReference type="InterPro" id="IPR047149">
    <property type="entry name" value="KIF11-like"/>
</dbReference>
<protein>
    <recommendedName>
        <fullName evidence="16">Kinesin motor domain-containing protein</fullName>
    </recommendedName>
</protein>
<keyword evidence="10" id="KW-0206">Cytoskeleton</keyword>
<gene>
    <name evidence="17" type="ORF">HETIRDRAFT_471113</name>
</gene>
<feature type="region of interest" description="Disordered" evidence="15">
    <location>
        <begin position="1008"/>
        <end position="1030"/>
    </location>
</feature>
<evidence type="ECO:0000256" key="7">
    <source>
        <dbReference type="ARBA" id="ARBA00022840"/>
    </source>
</evidence>
<comment type="subcellular location">
    <subcellularLocation>
        <location evidence="1">Cytoplasm</location>
        <location evidence="1">Cytoskeleton</location>
    </subcellularLocation>
</comment>
<dbReference type="GO" id="GO:0007018">
    <property type="term" value="P:microtubule-based movement"/>
    <property type="evidence" value="ECO:0007669"/>
    <property type="project" value="InterPro"/>
</dbReference>
<dbReference type="SUPFAM" id="SSF52540">
    <property type="entry name" value="P-loop containing nucleoside triphosphate hydrolases"/>
    <property type="match status" value="1"/>
</dbReference>
<feature type="compositionally biased region" description="Polar residues" evidence="15">
    <location>
        <begin position="14"/>
        <end position="24"/>
    </location>
</feature>
<dbReference type="InterPro" id="IPR001752">
    <property type="entry name" value="Kinesin_motor_dom"/>
</dbReference>
<dbReference type="GeneID" id="20677380"/>
<evidence type="ECO:0000256" key="1">
    <source>
        <dbReference type="ARBA" id="ARBA00004245"/>
    </source>
</evidence>
<feature type="binding site" evidence="13">
    <location>
        <begin position="160"/>
        <end position="167"/>
    </location>
    <ligand>
        <name>ATP</name>
        <dbReference type="ChEBI" id="CHEBI:30616"/>
    </ligand>
</feature>
<evidence type="ECO:0000256" key="6">
    <source>
        <dbReference type="ARBA" id="ARBA00022776"/>
    </source>
</evidence>
<dbReference type="InterPro" id="IPR027417">
    <property type="entry name" value="P-loop_NTPase"/>
</dbReference>
<comment type="similarity">
    <text evidence="12">Belongs to the TRAFAC class myosin-kinesin ATPase superfamily. Kinesin family. KIN-5/BimC subfamily.</text>
</comment>
<dbReference type="GO" id="GO:0005634">
    <property type="term" value="C:nucleus"/>
    <property type="evidence" value="ECO:0007669"/>
    <property type="project" value="TreeGrafter"/>
</dbReference>
<dbReference type="GO" id="GO:0000073">
    <property type="term" value="P:initial mitotic spindle pole body separation"/>
    <property type="evidence" value="ECO:0007669"/>
    <property type="project" value="TreeGrafter"/>
</dbReference>
<evidence type="ECO:0000313" key="18">
    <source>
        <dbReference type="Proteomes" id="UP000030671"/>
    </source>
</evidence>
<evidence type="ECO:0000256" key="5">
    <source>
        <dbReference type="ARBA" id="ARBA00022741"/>
    </source>
</evidence>
<evidence type="ECO:0000256" key="9">
    <source>
        <dbReference type="ARBA" id="ARBA00023175"/>
    </source>
</evidence>
<keyword evidence="4" id="KW-0493">Microtubule</keyword>
<dbReference type="InterPro" id="IPR019821">
    <property type="entry name" value="Kinesin_motor_CS"/>
</dbReference>
<dbReference type="HOGENOM" id="CLU_001485_33_2_1"/>
<dbReference type="GO" id="GO:0051301">
    <property type="term" value="P:cell division"/>
    <property type="evidence" value="ECO:0007669"/>
    <property type="project" value="UniProtKB-KW"/>
</dbReference>
<dbReference type="CDD" id="cd01364">
    <property type="entry name" value="KISc_BimC_Eg5"/>
    <property type="match status" value="1"/>
</dbReference>
<keyword evidence="18" id="KW-1185">Reference proteome</keyword>
<evidence type="ECO:0000256" key="12">
    <source>
        <dbReference type="ARBA" id="ARBA00034704"/>
    </source>
</evidence>